<accession>A0A0J6WLS5</accession>
<gene>
    <name evidence="2" type="ORF">MCHLDSM_01305</name>
</gene>
<keyword evidence="3" id="KW-1185">Reference proteome</keyword>
<organism evidence="2 3">
    <name type="scientific">Mycolicibacterium chlorophenolicum</name>
    <dbReference type="NCBI Taxonomy" id="37916"/>
    <lineage>
        <taxon>Bacteria</taxon>
        <taxon>Bacillati</taxon>
        <taxon>Actinomycetota</taxon>
        <taxon>Actinomycetes</taxon>
        <taxon>Mycobacteriales</taxon>
        <taxon>Mycobacteriaceae</taxon>
        <taxon>Mycolicibacterium</taxon>
    </lineage>
</organism>
<sequence>MERFLSVTDIADLMQVSVNTVNGRIRAGTFPAPDAMIGSRYQGWKASTIDSLLPPHAHQAPDGEPYEFARGATMLRRIAEEMSAYSYGWRNLAGESRRTDRIDAENRLHALASKLDRWARLLTVAGAWHVRLIADVADGSPARGDASSSAFGKPVNHTEVGGDDGSATLETLDIPGLEVVAALLPPQNLTVADAADAYRRLADELEAGSARLCDACRDQQTRDKIRTEMQSVATVLRTLAESAVATDVSSAGGLTR</sequence>
<feature type="region of interest" description="Disordered" evidence="1">
    <location>
        <begin position="144"/>
        <end position="164"/>
    </location>
</feature>
<evidence type="ECO:0000313" key="2">
    <source>
        <dbReference type="EMBL" id="KMO82682.1"/>
    </source>
</evidence>
<dbReference type="EMBL" id="JYNL01000009">
    <property type="protein sequence ID" value="KMO82682.1"/>
    <property type="molecule type" value="Genomic_DNA"/>
</dbReference>
<dbReference type="RefSeq" id="WP_048469190.1">
    <property type="nucleotide sequence ID" value="NZ_JYNL01000009.1"/>
</dbReference>
<dbReference type="PATRIC" id="fig|37916.4.peg.1198"/>
<dbReference type="STRING" id="37916.MCHLDSM_01305"/>
<protein>
    <submittedName>
        <fullName evidence="2">Uncharacterized protein</fullName>
    </submittedName>
</protein>
<name>A0A0J6WLS5_9MYCO</name>
<dbReference type="SMR" id="A0A0J6WLS5"/>
<comment type="caution">
    <text evidence="2">The sequence shown here is derived from an EMBL/GenBank/DDBJ whole genome shotgun (WGS) entry which is preliminary data.</text>
</comment>
<evidence type="ECO:0000313" key="3">
    <source>
        <dbReference type="Proteomes" id="UP000036513"/>
    </source>
</evidence>
<dbReference type="AlphaFoldDB" id="A0A0J6WLS5"/>
<dbReference type="Proteomes" id="UP000036513">
    <property type="component" value="Unassembled WGS sequence"/>
</dbReference>
<proteinExistence type="predicted"/>
<evidence type="ECO:0000256" key="1">
    <source>
        <dbReference type="SAM" id="MobiDB-lite"/>
    </source>
</evidence>
<reference evidence="2 3" key="1">
    <citation type="journal article" date="2015" name="Genome Biol. Evol.">
        <title>Characterization of Three Mycobacterium spp. with Potential Use in Bioremediation by Genome Sequencing and Comparative Genomics.</title>
        <authorList>
            <person name="Das S."/>
            <person name="Pettersson B.M."/>
            <person name="Behra P.R."/>
            <person name="Ramesh M."/>
            <person name="Dasgupta S."/>
            <person name="Bhattacharya A."/>
            <person name="Kirsebom L.A."/>
        </authorList>
    </citation>
    <scope>NUCLEOTIDE SEQUENCE [LARGE SCALE GENOMIC DNA]</scope>
    <source>
        <strain evidence="2 3">DSM 43826</strain>
    </source>
</reference>